<dbReference type="EMBL" id="JACICC010000001">
    <property type="protein sequence ID" value="MBB3808250.1"/>
    <property type="molecule type" value="Genomic_DNA"/>
</dbReference>
<proteinExistence type="predicted"/>
<name>A0A7W6EEN7_9HYPH</name>
<dbReference type="AlphaFoldDB" id="A0A7W6EEN7"/>
<evidence type="ECO:0000313" key="1">
    <source>
        <dbReference type="EMBL" id="MBB3808250.1"/>
    </source>
</evidence>
<protein>
    <recommendedName>
        <fullName evidence="3">Cell division protein FtsL</fullName>
    </recommendedName>
</protein>
<evidence type="ECO:0000313" key="2">
    <source>
        <dbReference type="Proteomes" id="UP000537592"/>
    </source>
</evidence>
<gene>
    <name evidence="1" type="ORF">FHS81_000304</name>
</gene>
<organism evidence="1 2">
    <name type="scientific">Pseudochelatococcus contaminans</name>
    <dbReference type="NCBI Taxonomy" id="1538103"/>
    <lineage>
        <taxon>Bacteria</taxon>
        <taxon>Pseudomonadati</taxon>
        <taxon>Pseudomonadota</taxon>
        <taxon>Alphaproteobacteria</taxon>
        <taxon>Hyphomicrobiales</taxon>
        <taxon>Chelatococcaceae</taxon>
        <taxon>Pseudochelatococcus</taxon>
    </lineage>
</organism>
<dbReference type="Proteomes" id="UP000537592">
    <property type="component" value="Unassembled WGS sequence"/>
</dbReference>
<dbReference type="RefSeq" id="WP_246374370.1">
    <property type="nucleotide sequence ID" value="NZ_JACICC010000001.1"/>
</dbReference>
<comment type="caution">
    <text evidence="1">The sequence shown here is derived from an EMBL/GenBank/DDBJ whole genome shotgun (WGS) entry which is preliminary data.</text>
</comment>
<accession>A0A7W6EEN7</accession>
<reference evidence="1 2" key="1">
    <citation type="submission" date="2020-08" db="EMBL/GenBank/DDBJ databases">
        <title>Genomic Encyclopedia of Type Strains, Phase IV (KMG-IV): sequencing the most valuable type-strain genomes for metagenomic binning, comparative biology and taxonomic classification.</title>
        <authorList>
            <person name="Goeker M."/>
        </authorList>
    </citation>
    <scope>NUCLEOTIDE SEQUENCE [LARGE SCALE GENOMIC DNA]</scope>
    <source>
        <strain evidence="1 2">DSM 28760</strain>
    </source>
</reference>
<keyword evidence="2" id="KW-1185">Reference proteome</keyword>
<sequence>MLVRLLHVLAVVALLGSAGYAYSIKYESIFYAEKLSKLKAQIQREKDAIAASRADWQFHVRPDRIAVLADQYLDLQSLKIEQIVRVKDLPERQAKVDAIGAKLEALGLSAPTNTPAAGTGRSATATP</sequence>
<evidence type="ECO:0008006" key="3">
    <source>
        <dbReference type="Google" id="ProtNLM"/>
    </source>
</evidence>